<protein>
    <submittedName>
        <fullName evidence="9">Putative retroelement pol polyprotein</fullName>
    </submittedName>
</protein>
<dbReference type="PANTHER" id="PTHR37984:SF5">
    <property type="entry name" value="PROTEIN NYNRIN-LIKE"/>
    <property type="match status" value="1"/>
</dbReference>
<reference evidence="9" key="3">
    <citation type="submission" date="2002-02" db="EMBL/GenBank/DDBJ databases">
        <authorList>
            <person name="Town C.D."/>
            <person name="Kaul S."/>
        </authorList>
    </citation>
    <scope>NUCLEOTIDE SEQUENCE</scope>
</reference>
<keyword evidence="4" id="KW-0378">Hydrolase</keyword>
<feature type="region of interest" description="Disordered" evidence="6">
    <location>
        <begin position="54"/>
        <end position="90"/>
    </location>
</feature>
<evidence type="ECO:0000256" key="2">
    <source>
        <dbReference type="ARBA" id="ARBA00022695"/>
    </source>
</evidence>
<dbReference type="GO" id="GO:0015074">
    <property type="term" value="P:DNA integration"/>
    <property type="evidence" value="ECO:0007669"/>
    <property type="project" value="InterPro"/>
</dbReference>
<dbReference type="AlphaFoldDB" id="Q9ZVK3"/>
<evidence type="ECO:0000256" key="3">
    <source>
        <dbReference type="ARBA" id="ARBA00022722"/>
    </source>
</evidence>
<dbReference type="SUPFAM" id="SSF56672">
    <property type="entry name" value="DNA/RNA polymerases"/>
    <property type="match status" value="1"/>
</dbReference>
<gene>
    <name evidence="9" type="ordered locus">At2g14640</name>
</gene>
<dbReference type="InterPro" id="IPR021109">
    <property type="entry name" value="Peptidase_aspartic_dom_sf"/>
</dbReference>
<keyword evidence="1" id="KW-0808">Transferase</keyword>
<dbReference type="GO" id="GO:0004519">
    <property type="term" value="F:endonuclease activity"/>
    <property type="evidence" value="ECO:0007669"/>
    <property type="project" value="UniProtKB-KW"/>
</dbReference>
<keyword evidence="5" id="KW-0175">Coiled coil</keyword>
<dbReference type="InterPro" id="IPR000953">
    <property type="entry name" value="Chromo/chromo_shadow_dom"/>
</dbReference>
<dbReference type="InterPro" id="IPR050951">
    <property type="entry name" value="Retrovirus_Pol_polyprotein"/>
</dbReference>
<dbReference type="InterPro" id="IPR043502">
    <property type="entry name" value="DNA/RNA_pol_sf"/>
</dbReference>
<dbReference type="InterPro" id="IPR000477">
    <property type="entry name" value="RT_dom"/>
</dbReference>
<dbReference type="PIR" id="F84519">
    <property type="entry name" value="F84519"/>
</dbReference>
<organism evidence="9">
    <name type="scientific">Arabidopsis thaliana</name>
    <name type="common">Mouse-ear cress</name>
    <dbReference type="NCBI Taxonomy" id="3702"/>
    <lineage>
        <taxon>Eukaryota</taxon>
        <taxon>Viridiplantae</taxon>
        <taxon>Streptophyta</taxon>
        <taxon>Embryophyta</taxon>
        <taxon>Tracheophyta</taxon>
        <taxon>Spermatophyta</taxon>
        <taxon>Magnoliopsida</taxon>
        <taxon>eudicotyledons</taxon>
        <taxon>Gunneridae</taxon>
        <taxon>Pentapetalae</taxon>
        <taxon>rosids</taxon>
        <taxon>malvids</taxon>
        <taxon>Brassicales</taxon>
        <taxon>Brassicaceae</taxon>
        <taxon>Camelineae</taxon>
        <taxon>Arabidopsis</taxon>
    </lineage>
</organism>
<dbReference type="SUPFAM" id="SSF50630">
    <property type="entry name" value="Acid proteases"/>
    <property type="match status" value="1"/>
</dbReference>
<proteinExistence type="predicted"/>
<evidence type="ECO:0000259" key="8">
    <source>
        <dbReference type="PROSITE" id="PS50994"/>
    </source>
</evidence>
<evidence type="ECO:0000256" key="6">
    <source>
        <dbReference type="SAM" id="MobiDB-lite"/>
    </source>
</evidence>
<dbReference type="PANTHER" id="PTHR37984">
    <property type="entry name" value="PROTEIN CBG26694"/>
    <property type="match status" value="1"/>
</dbReference>
<feature type="coiled-coil region" evidence="5">
    <location>
        <begin position="1"/>
        <end position="28"/>
    </location>
</feature>
<evidence type="ECO:0000256" key="5">
    <source>
        <dbReference type="SAM" id="Coils"/>
    </source>
</evidence>
<dbReference type="EMBL" id="AC005398">
    <property type="protein sequence ID" value="AAC69378.1"/>
    <property type="molecule type" value="Genomic_DNA"/>
</dbReference>
<dbReference type="Gene3D" id="2.40.70.10">
    <property type="entry name" value="Acid Proteases"/>
    <property type="match status" value="1"/>
</dbReference>
<dbReference type="CDD" id="cd01647">
    <property type="entry name" value="RT_LTR"/>
    <property type="match status" value="1"/>
</dbReference>
<dbReference type="InterPro" id="IPR001584">
    <property type="entry name" value="Integrase_cat-core"/>
</dbReference>
<reference key="1">
    <citation type="journal article" date="1999" name="Nature">
        <title>Sequence and analysis of chromosome 2 of the plant Arabidopsis thaliana.</title>
        <authorList>
            <person name="Lin X."/>
            <person name="Kaul S."/>
            <person name="Rounsley S."/>
            <person name="Shea T.P."/>
            <person name="Benito M.I."/>
            <person name="Town C.D."/>
            <person name="Fujii C.Y."/>
            <person name="Mason T."/>
            <person name="Bowman C.L."/>
            <person name="Barnstead M."/>
            <person name="Feldblyum T.V."/>
            <person name="Buell C.R."/>
            <person name="Ketchum K.A."/>
            <person name="Lee J."/>
            <person name="Ronning C.M."/>
            <person name="Koo H.L."/>
            <person name="Moffat K.S."/>
            <person name="Cronin L.A."/>
            <person name="Shen M."/>
            <person name="Pai G."/>
            <person name="Van Aken S."/>
            <person name="Umayam L."/>
            <person name="Tallon L.J."/>
            <person name="Gill J.E."/>
            <person name="Adams M.D."/>
            <person name="Carrera A.J."/>
            <person name="Creasy T.H."/>
            <person name="Goodman H.M."/>
            <person name="Somerville C.R."/>
            <person name="Copenhaver G.P."/>
            <person name="Preuss D."/>
            <person name="Nierman W.C."/>
            <person name="White O."/>
            <person name="Eisen J.A."/>
            <person name="Salzberg S.L."/>
            <person name="Fraser C.M."/>
            <person name="Venter J.C."/>
        </authorList>
    </citation>
    <scope>NUCLEOTIDE SEQUENCE [LARGE SCALE GENOMIC DNA]</scope>
    <source>
        <strain>cv. Columbia</strain>
    </source>
</reference>
<dbReference type="Pfam" id="PF24626">
    <property type="entry name" value="SH3_Tf2-1"/>
    <property type="match status" value="1"/>
</dbReference>
<name>Q9ZVK3_ARATH</name>
<evidence type="ECO:0000256" key="1">
    <source>
        <dbReference type="ARBA" id="ARBA00022679"/>
    </source>
</evidence>
<dbReference type="PROSITE" id="PS50994">
    <property type="entry name" value="INTEGRASE"/>
    <property type="match status" value="1"/>
</dbReference>
<sequence>MATNKDQLEQLETSQDMMQDEMQRMTVAMVDLKGDNEDRHRRLEEALAHLIEAVTQRESGGSAASRGSRRTERNQFQSTGNRGEPDNPFAAVTANNNNAIARPSKLDFPRFHGGDLTKWLSKAKQYFEYHEGPVEQAVRFTTFHLDGVANGWWQATLRRSATIGQTGSLSEYQHEFEWLQNKVYGWTQEVLVGAFMNGLYYSISNGIRMFQPRSLREVINLRVGWKGKSKDRRRKRATHHLHAVLSLTVWWCAKRQSNRRQRDSVRKNYERKGVWAYVSAVMKGENDDEAVEEESTEAEGKPEITLYALEGVDTTSTIRVRATIHRNRLIALINSGSTHNFIGEKAVRGMNLKATTTKPFTVRVVNGMPLVCRSRYEAIPVVMGGVVFPVTLYALPLMGLDLAMGVQWLSTLGPTLCNWKEQTLQFHWAGDEVRLMGIKPTGLRGVEHKTITKKARMGHTIFAITMAHNSSDPNTPDGEIKKLIEEFAGLFETPTQLPSERPIVHRIALKKGTDPVNVRPYRYAFYQKDEMSRAGIIRPSSSPFLSPVLLERFPIPTVDDMLDELNGAVYFTKLDLTAGYQQVRMHSPDIPKIAFQTHNGHYEYLVMPFGLCNAPSTFQALMNEIFWPLLSRSVAAKFVSHVVKLHGIPRSIVSDCDPIFMSLFWQEFWKLSRTKLWMSTAYHPQTDGQTEVVNRCIEQFLRCFVHYHPKQWSSFIPWAEYWYNTTFHASTGMTPFQALYGRPPSPIPAYELGSVVCGELNEQMAARDELLAELKQHLVTANNCMKQQADSRLRDVSFQVGDWVLLRIQPYRQKTLFRRSSQKLSHRFYGPFQVASKHGEVAYRLTLPEGTRIHPVFHVSLLKPWVGDGEPDMGQLPPLRNNGELKLQPTAVLEVRWRSQDKKRVADLLVQWEGLHIEDATWEEYDQLAASFPEFVLNLEDKVRL</sequence>
<dbReference type="InterPro" id="IPR036397">
    <property type="entry name" value="RNaseH_sf"/>
</dbReference>
<dbReference type="Pfam" id="PF00078">
    <property type="entry name" value="RVT_1"/>
    <property type="match status" value="1"/>
</dbReference>
<reference evidence="9" key="2">
    <citation type="submission" date="2000-03" db="EMBL/GenBank/DDBJ databases">
        <authorList>
            <person name="Rounsley S.D."/>
            <person name="Lin X."/>
            <person name="Kaul S."/>
            <person name="Shea T.P."/>
            <person name="Fujii C.Y."/>
            <person name="Mason T.M."/>
            <person name="Shen M."/>
            <person name="Ronning C.M."/>
            <person name="Fraser C.M."/>
            <person name="Somerville C.R."/>
            <person name="Venter J.C."/>
        </authorList>
    </citation>
    <scope>NUCLEOTIDE SEQUENCE</scope>
</reference>
<feature type="domain" description="Chromo" evidence="7">
    <location>
        <begin position="887"/>
        <end position="945"/>
    </location>
</feature>
<dbReference type="InterPro" id="IPR016197">
    <property type="entry name" value="Chromo-like_dom_sf"/>
</dbReference>
<dbReference type="PROSITE" id="PS50013">
    <property type="entry name" value="CHROMO_2"/>
    <property type="match status" value="1"/>
</dbReference>
<dbReference type="Gene3D" id="3.10.10.10">
    <property type="entry name" value="HIV Type 1 Reverse Transcriptase, subunit A, domain 1"/>
    <property type="match status" value="1"/>
</dbReference>
<keyword evidence="3" id="KW-0540">Nuclease</keyword>
<evidence type="ECO:0000259" key="7">
    <source>
        <dbReference type="PROSITE" id="PS50013"/>
    </source>
</evidence>
<evidence type="ECO:0000313" key="9">
    <source>
        <dbReference type="EMBL" id="AAC69378.1"/>
    </source>
</evidence>
<dbReference type="InterPro" id="IPR012337">
    <property type="entry name" value="RNaseH-like_sf"/>
</dbReference>
<dbReference type="Gene3D" id="3.30.420.10">
    <property type="entry name" value="Ribonuclease H-like superfamily/Ribonuclease H"/>
    <property type="match status" value="1"/>
</dbReference>
<dbReference type="CDD" id="cd00303">
    <property type="entry name" value="retropepsin_like"/>
    <property type="match status" value="1"/>
</dbReference>
<accession>Q9ZVK3</accession>
<keyword evidence="4" id="KW-0255">Endonuclease</keyword>
<dbReference type="SUPFAM" id="SSF53098">
    <property type="entry name" value="Ribonuclease H-like"/>
    <property type="match status" value="1"/>
</dbReference>
<feature type="domain" description="Integrase catalytic" evidence="8">
    <location>
        <begin position="584"/>
        <end position="743"/>
    </location>
</feature>
<dbReference type="InterPro" id="IPR056924">
    <property type="entry name" value="SH3_Tf2-1"/>
</dbReference>
<keyword evidence="2" id="KW-0548">Nucleotidyltransferase</keyword>
<dbReference type="SMART" id="SM00298">
    <property type="entry name" value="CHROMO"/>
    <property type="match status" value="1"/>
</dbReference>
<dbReference type="GO" id="GO:0016779">
    <property type="term" value="F:nucleotidyltransferase activity"/>
    <property type="evidence" value="ECO:0007669"/>
    <property type="project" value="UniProtKB-KW"/>
</dbReference>
<dbReference type="GO" id="GO:0003676">
    <property type="term" value="F:nucleic acid binding"/>
    <property type="evidence" value="ECO:0007669"/>
    <property type="project" value="InterPro"/>
</dbReference>
<dbReference type="Pfam" id="PF08284">
    <property type="entry name" value="RVP_2"/>
    <property type="match status" value="1"/>
</dbReference>
<evidence type="ECO:0000256" key="4">
    <source>
        <dbReference type="ARBA" id="ARBA00022759"/>
    </source>
</evidence>
<dbReference type="SUPFAM" id="SSF54160">
    <property type="entry name" value="Chromo domain-like"/>
    <property type="match status" value="1"/>
</dbReference>